<evidence type="ECO:0000256" key="12">
    <source>
        <dbReference type="ARBA" id="ARBA00039793"/>
    </source>
</evidence>
<comment type="subcellular location">
    <subcellularLocation>
        <location evidence="1">Nucleus</location>
    </subcellularLocation>
</comment>
<reference evidence="19 20" key="1">
    <citation type="journal article" date="2020" name="Nat. Commun.">
        <title>Donkey genomes provide new insights into domestication and selection for coat color.</title>
        <authorList>
            <person name="Wang"/>
            <person name="C."/>
            <person name="Li"/>
            <person name="H."/>
            <person name="Guo"/>
            <person name="Y."/>
            <person name="Huang"/>
            <person name="J."/>
            <person name="Sun"/>
            <person name="Y."/>
            <person name="Min"/>
            <person name="J."/>
            <person name="Wang"/>
            <person name="J."/>
            <person name="Fang"/>
            <person name="X."/>
            <person name="Zhao"/>
            <person name="Z."/>
            <person name="Wang"/>
            <person name="S."/>
            <person name="Zhang"/>
            <person name="Y."/>
            <person name="Liu"/>
            <person name="Q."/>
            <person name="Jiang"/>
            <person name="Q."/>
            <person name="Wang"/>
            <person name="X."/>
            <person name="Guo"/>
            <person name="Y."/>
            <person name="Yang"/>
            <person name="C."/>
            <person name="Wang"/>
            <person name="Y."/>
            <person name="Tian"/>
            <person name="F."/>
            <person name="Zhuang"/>
            <person name="G."/>
            <person name="Fan"/>
            <person name="Y."/>
            <person name="Gao"/>
            <person name="Q."/>
            <person name="Li"/>
            <person name="Y."/>
            <person name="Ju"/>
            <person name="Z."/>
            <person name="Li"/>
            <person name="J."/>
            <person name="Li"/>
            <person name="R."/>
            <person name="Hou"/>
            <person name="M."/>
            <person name="Yang"/>
            <person name="G."/>
            <person name="Liu"/>
            <person name="G."/>
            <person name="Liu"/>
            <person name="W."/>
            <person name="Guo"/>
            <person name="J."/>
            <person name="Pan"/>
            <person name="S."/>
            <person name="Fan"/>
            <person name="G."/>
            <person name="Zhang"/>
            <person name="W."/>
            <person name="Zhang"/>
            <person name="R."/>
            <person name="Yu"/>
            <person name="J."/>
            <person name="Zhang"/>
            <person name="X."/>
            <person name="Yin"/>
            <person name="Q."/>
            <person name="Ji"/>
            <person name="C."/>
            <person name="Jin"/>
            <person name="Y."/>
            <person name="Yue"/>
            <person name="G."/>
            <person name="Liu"/>
            <person name="M."/>
            <person name="Xu"/>
            <person name="J."/>
            <person name="Liu"/>
            <person name="S."/>
            <person name="Jordana"/>
            <person name="J."/>
            <person name="Noce"/>
            <person name="A."/>
            <person name="Amills"/>
            <person name="M."/>
            <person name="Wu"/>
            <person name="D.D."/>
            <person name="Li"/>
            <person name="S."/>
            <person name="Zhou"/>
            <person name="X. and Zhong"/>
            <person name="J."/>
        </authorList>
    </citation>
    <scope>NUCLEOTIDE SEQUENCE [LARGE SCALE GENOMIC DNA]</scope>
</reference>
<keyword evidence="8" id="KW-0627">Porphyrin biosynthesis</keyword>
<evidence type="ECO:0000256" key="2">
    <source>
        <dbReference type="ARBA" id="ARBA00004694"/>
    </source>
</evidence>
<keyword evidence="7" id="KW-0539">Nucleus</keyword>
<evidence type="ECO:0000256" key="17">
    <source>
        <dbReference type="SAM" id="MobiDB-lite"/>
    </source>
</evidence>
<dbReference type="PANTHER" id="PTHR46172:SF1">
    <property type="entry name" value="DNA POLYMERASE EPSILON SUBUNIT 3"/>
    <property type="match status" value="1"/>
</dbReference>
<dbReference type="GO" id="GO:0008623">
    <property type="term" value="C:CHRAC"/>
    <property type="evidence" value="ECO:0007669"/>
    <property type="project" value="TreeGrafter"/>
</dbReference>
<dbReference type="Gene3D" id="3.20.20.70">
    <property type="entry name" value="Aldolase class I"/>
    <property type="match status" value="1"/>
</dbReference>
<comment type="function">
    <text evidence="14">Accessory component of the DNA polymerase epsilon complex. Participates in DNA repair and in chromosomal DNA replication. Forms a complex with CHRAC1 and binds naked DNA, which is then incorporated into chromatin, aided by the nucleosome-remodeling activity of ISWI/SNF2H and ACF1. Does not enhance nucleosome sliding activity of the ACF-5 ISWI chromatin remodeling complex.</text>
</comment>
<dbReference type="AlphaFoldDB" id="A0A9L0J8W2"/>
<comment type="pathway">
    <text evidence="2">Porphyrin-containing compound metabolism; protoporphyrin-IX biosynthesis; coproporphyrinogen-III from 5-aminolevulinate: step 1/4.</text>
</comment>
<dbReference type="Pfam" id="PF00808">
    <property type="entry name" value="CBFD_NFYB_HMF"/>
    <property type="match status" value="1"/>
</dbReference>
<dbReference type="Gene3D" id="1.10.20.10">
    <property type="entry name" value="Histone, subunit A"/>
    <property type="match status" value="1"/>
</dbReference>
<comment type="function">
    <text evidence="9">Catalyzes an early step in the biosynthesis of tetrapyrroles. Binds two molecules of 5-aminolevulinate per subunit, each at a distinct site, and catalyzes their condensation to form porphobilinogen.</text>
</comment>
<evidence type="ECO:0000256" key="11">
    <source>
        <dbReference type="ARBA" id="ARBA00032837"/>
    </source>
</evidence>
<evidence type="ECO:0000256" key="7">
    <source>
        <dbReference type="ARBA" id="ARBA00023242"/>
    </source>
</evidence>
<sequence length="209" mass="22907">MAERPEDLNLPNAVITRIIKEALPDGVNISKEARSAISRAASVFVLYATSCANNFAMKGKRKTLNASDVLSAMEEMEFQRFITPLKEALEELSTQRTPQEPSVQPAGCPVPPVPTMQPQSVLHSGYFHPLLRTWQAATTTLSASNLIYPIFVTDVPDDVQPIASLPGVARAEVVPQQKRQPPKVMSSPPPEASQQRLLQRRAELQKGGQ</sequence>
<keyword evidence="20" id="KW-1185">Reference proteome</keyword>
<evidence type="ECO:0000256" key="15">
    <source>
        <dbReference type="ARBA" id="ARBA00046905"/>
    </source>
</evidence>
<evidence type="ECO:0000313" key="20">
    <source>
        <dbReference type="Proteomes" id="UP000694387"/>
    </source>
</evidence>
<reference evidence="19" key="3">
    <citation type="submission" date="2025-09" db="UniProtKB">
        <authorList>
            <consortium name="Ensembl"/>
        </authorList>
    </citation>
    <scope>IDENTIFICATION</scope>
</reference>
<dbReference type="FunFam" id="1.10.20.10:FF:000128">
    <property type="entry name" value="Chromatin accessibility complex 14kD protein"/>
    <property type="match status" value="1"/>
</dbReference>
<protein>
    <recommendedName>
        <fullName evidence="12">DNA polymerase epsilon subunit 3</fullName>
        <ecNumber evidence="4">4.2.1.24</ecNumber>
    </recommendedName>
    <alternativeName>
        <fullName evidence="13">DNA polymerase II subunit 3</fullName>
    </alternativeName>
    <alternativeName>
        <fullName evidence="11">Porphobilinogen synthase</fullName>
    </alternativeName>
</protein>
<feature type="domain" description="Transcription factor CBF/NF-Y/archaeal histone" evidence="18">
    <location>
        <begin position="9"/>
        <end position="73"/>
    </location>
</feature>
<dbReference type="SUPFAM" id="SSF51569">
    <property type="entry name" value="Aldolase"/>
    <property type="match status" value="1"/>
</dbReference>
<evidence type="ECO:0000256" key="10">
    <source>
        <dbReference type="ARBA" id="ARBA00025861"/>
    </source>
</evidence>
<feature type="region of interest" description="Disordered" evidence="17">
    <location>
        <begin position="172"/>
        <end position="209"/>
    </location>
</feature>
<evidence type="ECO:0000256" key="4">
    <source>
        <dbReference type="ARBA" id="ARBA00012053"/>
    </source>
</evidence>
<dbReference type="GO" id="GO:0004655">
    <property type="term" value="F:porphobilinogen synthase activity"/>
    <property type="evidence" value="ECO:0007669"/>
    <property type="project" value="UniProtKB-EC"/>
</dbReference>
<comment type="catalytic activity">
    <reaction evidence="16">
        <text>2 5-aminolevulinate = porphobilinogen + 2 H2O + H(+)</text>
        <dbReference type="Rhea" id="RHEA:24064"/>
        <dbReference type="ChEBI" id="CHEBI:15377"/>
        <dbReference type="ChEBI" id="CHEBI:15378"/>
        <dbReference type="ChEBI" id="CHEBI:58126"/>
        <dbReference type="ChEBI" id="CHEBI:356416"/>
        <dbReference type="EC" id="4.2.1.24"/>
    </reaction>
</comment>
<evidence type="ECO:0000259" key="18">
    <source>
        <dbReference type="Pfam" id="PF00808"/>
    </source>
</evidence>
<comment type="similarity">
    <text evidence="3">Belongs to the ALAD family.</text>
</comment>
<evidence type="ECO:0000256" key="14">
    <source>
        <dbReference type="ARBA" id="ARBA00045219"/>
    </source>
</evidence>
<dbReference type="PANTHER" id="PTHR46172">
    <property type="entry name" value="DNA POLYMERASE EPSILON SUBUNIT 3"/>
    <property type="match status" value="1"/>
</dbReference>
<dbReference type="GeneTree" id="ENSGT00940000164386"/>
<name>A0A9L0J8W2_EQUAS</name>
<gene>
    <name evidence="19" type="primary">POLE3</name>
</gene>
<dbReference type="InterPro" id="IPR051377">
    <property type="entry name" value="DNA_Pol-Epsilon_Subunit"/>
</dbReference>
<dbReference type="InterPro" id="IPR003958">
    <property type="entry name" value="CBFA_NFYB_domain"/>
</dbReference>
<comment type="subunit">
    <text evidence="10">Homooctamer; active form. Homohexamer; low activity form.</text>
</comment>
<evidence type="ECO:0000256" key="13">
    <source>
        <dbReference type="ARBA" id="ARBA00042098"/>
    </source>
</evidence>
<evidence type="ECO:0000256" key="8">
    <source>
        <dbReference type="ARBA" id="ARBA00023244"/>
    </source>
</evidence>
<organism evidence="19 20">
    <name type="scientific">Equus asinus</name>
    <name type="common">Donkey</name>
    <name type="synonym">Equus africanus asinus</name>
    <dbReference type="NCBI Taxonomy" id="9793"/>
    <lineage>
        <taxon>Eukaryota</taxon>
        <taxon>Metazoa</taxon>
        <taxon>Chordata</taxon>
        <taxon>Craniata</taxon>
        <taxon>Vertebrata</taxon>
        <taxon>Euteleostomi</taxon>
        <taxon>Mammalia</taxon>
        <taxon>Eutheria</taxon>
        <taxon>Laurasiatheria</taxon>
        <taxon>Perissodactyla</taxon>
        <taxon>Equidae</taxon>
        <taxon>Equus</taxon>
    </lineage>
</organism>
<dbReference type="GO" id="GO:0006272">
    <property type="term" value="P:leading strand elongation"/>
    <property type="evidence" value="ECO:0007669"/>
    <property type="project" value="TreeGrafter"/>
</dbReference>
<dbReference type="EC" id="4.2.1.24" evidence="4"/>
<keyword evidence="6" id="KW-0456">Lyase</keyword>
<keyword evidence="5" id="KW-0350">Heme biosynthesis</keyword>
<dbReference type="InterPro" id="IPR009072">
    <property type="entry name" value="Histone-fold"/>
</dbReference>
<dbReference type="CDD" id="cd22928">
    <property type="entry name" value="HFD_POLE3_DPB4"/>
    <property type="match status" value="1"/>
</dbReference>
<dbReference type="GO" id="GO:0006783">
    <property type="term" value="P:heme biosynthetic process"/>
    <property type="evidence" value="ECO:0007669"/>
    <property type="project" value="UniProtKB-KW"/>
</dbReference>
<dbReference type="InterPro" id="IPR001731">
    <property type="entry name" value="ALAD"/>
</dbReference>
<dbReference type="Proteomes" id="UP000694387">
    <property type="component" value="Chromosome 10"/>
</dbReference>
<dbReference type="GO" id="GO:0046982">
    <property type="term" value="F:protein heterodimerization activity"/>
    <property type="evidence" value="ECO:0007669"/>
    <property type="project" value="InterPro"/>
</dbReference>
<reference evidence="19" key="2">
    <citation type="submission" date="2025-08" db="UniProtKB">
        <authorList>
            <consortium name="Ensembl"/>
        </authorList>
    </citation>
    <scope>IDENTIFICATION</scope>
</reference>
<proteinExistence type="inferred from homology"/>
<dbReference type="SUPFAM" id="SSF47113">
    <property type="entry name" value="Histone-fold"/>
    <property type="match status" value="1"/>
</dbReference>
<dbReference type="Ensembl" id="ENSEAST00005074291.1">
    <property type="protein sequence ID" value="ENSEASP00005049599.1"/>
    <property type="gene ID" value="ENSEASG00005029692.1"/>
</dbReference>
<dbReference type="GO" id="GO:0046872">
    <property type="term" value="F:metal ion binding"/>
    <property type="evidence" value="ECO:0007669"/>
    <property type="project" value="InterPro"/>
</dbReference>
<dbReference type="GO" id="GO:0031507">
    <property type="term" value="P:heterochromatin formation"/>
    <property type="evidence" value="ECO:0007669"/>
    <property type="project" value="TreeGrafter"/>
</dbReference>
<dbReference type="InterPro" id="IPR013785">
    <property type="entry name" value="Aldolase_TIM"/>
</dbReference>
<dbReference type="GO" id="GO:0006974">
    <property type="term" value="P:DNA damage response"/>
    <property type="evidence" value="ECO:0007669"/>
    <property type="project" value="TreeGrafter"/>
</dbReference>
<evidence type="ECO:0000256" key="3">
    <source>
        <dbReference type="ARBA" id="ARBA00008055"/>
    </source>
</evidence>
<evidence type="ECO:0000256" key="9">
    <source>
        <dbReference type="ARBA" id="ARBA00025628"/>
    </source>
</evidence>
<evidence type="ECO:0000256" key="16">
    <source>
        <dbReference type="ARBA" id="ARBA00047651"/>
    </source>
</evidence>
<accession>A0A9L0J8W2</accession>
<dbReference type="Pfam" id="PF00490">
    <property type="entry name" value="ALAD"/>
    <property type="match status" value="1"/>
</dbReference>
<evidence type="ECO:0000313" key="19">
    <source>
        <dbReference type="Ensembl" id="ENSEASP00005049599.1"/>
    </source>
</evidence>
<evidence type="ECO:0000256" key="5">
    <source>
        <dbReference type="ARBA" id="ARBA00023133"/>
    </source>
</evidence>
<evidence type="ECO:0000256" key="1">
    <source>
        <dbReference type="ARBA" id="ARBA00004123"/>
    </source>
</evidence>
<comment type="subunit">
    <text evidence="15">Component of the DNA polymerase epsilon complex consisting of four subunits: the catalytic subunit POLE and the accessory subunits POLE2, POLE3 and POLE4. Interaction with POLE4 is a prerequisite for further binding with POLE and POLE2. Heterodimer with CHRAC1; binds to DNA. Component of the CHRAC ISWI chromatin remodeling complex at least composed of SMARCA5/SNF2H, BAZ1A/ACF1, CHRAC1 and POLE3; the complex preferentially binds DNA through the CHRAC1-POLE3 heterodimer and possesses ATP-dependent nucleosome-remodeling activity. Within the complex, the heterodimer with CHRAC1 interacts with SMARCA5/SNF2H; the interaction is direct and enhances nucleosome sliding activity by the SMARCA5/SNF2H and BAZ1A/ACF1 interaction. Within the complex, the heterodimer with CHRAC1 interacts with BAZ1A/ACF1; the interactions are direct.</text>
</comment>
<dbReference type="GO" id="GO:0008622">
    <property type="term" value="C:epsilon DNA polymerase complex"/>
    <property type="evidence" value="ECO:0007669"/>
    <property type="project" value="TreeGrafter"/>
</dbReference>
<dbReference type="GO" id="GO:0031490">
    <property type="term" value="F:chromatin DNA binding"/>
    <property type="evidence" value="ECO:0007669"/>
    <property type="project" value="TreeGrafter"/>
</dbReference>
<feature type="compositionally biased region" description="Basic and acidic residues" evidence="17">
    <location>
        <begin position="200"/>
        <end position="209"/>
    </location>
</feature>
<evidence type="ECO:0000256" key="6">
    <source>
        <dbReference type="ARBA" id="ARBA00023239"/>
    </source>
</evidence>